<evidence type="ECO:0000313" key="1">
    <source>
        <dbReference type="EMBL" id="NGO54284.1"/>
    </source>
</evidence>
<dbReference type="PANTHER" id="PTHR35802">
    <property type="entry name" value="PROTEASE SYNTHASE AND SPORULATION PROTEIN PAI 2"/>
    <property type="match status" value="1"/>
</dbReference>
<dbReference type="InterPro" id="IPR012349">
    <property type="entry name" value="Split_barrel_FMN-bd"/>
</dbReference>
<name>A0A6G4WI51_9HYPH</name>
<organism evidence="1 2">
    <name type="scientific">Allomesorhizobium camelthorni</name>
    <dbReference type="NCBI Taxonomy" id="475069"/>
    <lineage>
        <taxon>Bacteria</taxon>
        <taxon>Pseudomonadati</taxon>
        <taxon>Pseudomonadota</taxon>
        <taxon>Alphaproteobacteria</taxon>
        <taxon>Hyphomicrobiales</taxon>
        <taxon>Phyllobacteriaceae</taxon>
        <taxon>Allomesorhizobium</taxon>
    </lineage>
</organism>
<dbReference type="PIRSF" id="PIRSF010372">
    <property type="entry name" value="PaiB"/>
    <property type="match status" value="1"/>
</dbReference>
<keyword evidence="2" id="KW-1185">Reference proteome</keyword>
<dbReference type="AlphaFoldDB" id="A0A6G4WI51"/>
<dbReference type="SUPFAM" id="SSF50475">
    <property type="entry name" value="FMN-binding split barrel"/>
    <property type="match status" value="1"/>
</dbReference>
<sequence>MYVPPHFDEPSQEALHDLIETSAFGVLITHGRSGLDANHIPFELNRAQGRHGALHCHVARNNPVWQDVSTGDDALVVFRAADAYISPQWYPSKQEFHRQVPTWNYLVTHAYGRITVRDDESYVRHNVARLTRRHEAAHPVPWRMGDAPRDFIDTMVKAIVGLEIEITRLVGKAKLSQNKEPRDIRNAGEMLNAQGDRRVGQAMVAAAARKSEQGWGSCPIAS</sequence>
<dbReference type="PANTHER" id="PTHR35802:SF1">
    <property type="entry name" value="PROTEASE SYNTHASE AND SPORULATION PROTEIN PAI 2"/>
    <property type="match status" value="1"/>
</dbReference>
<proteinExistence type="predicted"/>
<dbReference type="Pfam" id="PF04299">
    <property type="entry name" value="FMN_bind_2"/>
    <property type="match status" value="1"/>
</dbReference>
<gene>
    <name evidence="1" type="ORF">G6N73_24660</name>
</gene>
<accession>A0A6G4WI51</accession>
<comment type="caution">
    <text evidence="1">The sequence shown here is derived from an EMBL/GenBank/DDBJ whole genome shotgun (WGS) entry which is preliminary data.</text>
</comment>
<protein>
    <submittedName>
        <fullName evidence="1">FMN-binding negative transcriptional regulator</fullName>
    </submittedName>
</protein>
<evidence type="ECO:0000313" key="2">
    <source>
        <dbReference type="Proteomes" id="UP001642900"/>
    </source>
</evidence>
<dbReference type="Gene3D" id="2.30.110.10">
    <property type="entry name" value="Electron Transport, Fmn-binding Protein, Chain A"/>
    <property type="match status" value="1"/>
</dbReference>
<dbReference type="InterPro" id="IPR007396">
    <property type="entry name" value="TR_PAI2-type"/>
</dbReference>
<dbReference type="Proteomes" id="UP001642900">
    <property type="component" value="Unassembled WGS sequence"/>
</dbReference>
<reference evidence="1 2" key="1">
    <citation type="submission" date="2020-02" db="EMBL/GenBank/DDBJ databases">
        <title>Genome sequence of strain CCNWXJ40-4.</title>
        <authorList>
            <person name="Gao J."/>
            <person name="Sun J."/>
        </authorList>
    </citation>
    <scope>NUCLEOTIDE SEQUENCE [LARGE SCALE GENOMIC DNA]</scope>
    <source>
        <strain evidence="1 2">CCNWXJ 40-4</strain>
    </source>
</reference>
<dbReference type="EMBL" id="JAAKZF010000048">
    <property type="protein sequence ID" value="NGO54284.1"/>
    <property type="molecule type" value="Genomic_DNA"/>
</dbReference>
<dbReference type="RefSeq" id="WP_165032457.1">
    <property type="nucleotide sequence ID" value="NZ_JAAKZF010000048.1"/>
</dbReference>